<accession>K9W8F1</accession>
<protein>
    <recommendedName>
        <fullName evidence="1">GAF domain-containing protein</fullName>
    </recommendedName>
</protein>
<keyword evidence="3" id="KW-1185">Reference proteome</keyword>
<name>K9W8F1_9CYAN</name>
<dbReference type="Proteomes" id="UP000010471">
    <property type="component" value="Chromosome"/>
</dbReference>
<sequence>MNNRSLPDILEQILTIGREPDAVFSALLPALGKVLQCHRCFLYLRNPHTKMGKIDYCWRRGDRYPDVTDSDWKAEPESLPDEDPLFAAALGTKPSIFVEDIETANPEVVNRDFERKNFGHRALIHSHLCQDGLLWGILQPCLFEQPRVWTEFDHFVITQVEKQITPLAITYVKANCP</sequence>
<evidence type="ECO:0000313" key="2">
    <source>
        <dbReference type="EMBL" id="AFZ16660.1"/>
    </source>
</evidence>
<dbReference type="KEGG" id="mic:Mic7113_0748"/>
<dbReference type="eggNOG" id="COG2203">
    <property type="taxonomic scope" value="Bacteria"/>
</dbReference>
<dbReference type="InterPro" id="IPR003018">
    <property type="entry name" value="GAF"/>
</dbReference>
<dbReference type="HOGENOM" id="CLU_1523156_0_0_3"/>
<evidence type="ECO:0000259" key="1">
    <source>
        <dbReference type="Pfam" id="PF01590"/>
    </source>
</evidence>
<feature type="domain" description="GAF" evidence="1">
    <location>
        <begin position="20"/>
        <end position="153"/>
    </location>
</feature>
<dbReference type="PATRIC" id="fig|1173027.3.peg.822"/>
<proteinExistence type="predicted"/>
<evidence type="ECO:0000313" key="3">
    <source>
        <dbReference type="Proteomes" id="UP000010471"/>
    </source>
</evidence>
<dbReference type="EMBL" id="CP003630">
    <property type="protein sequence ID" value="AFZ16660.1"/>
    <property type="molecule type" value="Genomic_DNA"/>
</dbReference>
<dbReference type="OrthoDB" id="511135at2"/>
<dbReference type="Pfam" id="PF01590">
    <property type="entry name" value="GAF"/>
    <property type="match status" value="1"/>
</dbReference>
<dbReference type="STRING" id="1173027.Mic7113_0748"/>
<dbReference type="RefSeq" id="WP_015180823.1">
    <property type="nucleotide sequence ID" value="NC_019738.1"/>
</dbReference>
<organism evidence="2 3">
    <name type="scientific">Allocoleopsis franciscana PCC 7113</name>
    <dbReference type="NCBI Taxonomy" id="1173027"/>
    <lineage>
        <taxon>Bacteria</taxon>
        <taxon>Bacillati</taxon>
        <taxon>Cyanobacteriota</taxon>
        <taxon>Cyanophyceae</taxon>
        <taxon>Coleofasciculales</taxon>
        <taxon>Coleofasciculaceae</taxon>
        <taxon>Allocoleopsis</taxon>
        <taxon>Allocoleopsis franciscana</taxon>
    </lineage>
</organism>
<gene>
    <name evidence="2" type="ORF">Mic7113_0748</name>
</gene>
<dbReference type="Gene3D" id="3.30.450.40">
    <property type="match status" value="1"/>
</dbReference>
<dbReference type="AlphaFoldDB" id="K9W8F1"/>
<reference evidence="2 3" key="1">
    <citation type="submission" date="2012-06" db="EMBL/GenBank/DDBJ databases">
        <title>Finished chromosome of genome of Microcoleus sp. PCC 7113.</title>
        <authorList>
            <consortium name="US DOE Joint Genome Institute"/>
            <person name="Gugger M."/>
            <person name="Coursin T."/>
            <person name="Rippka R."/>
            <person name="Tandeau De Marsac N."/>
            <person name="Huntemann M."/>
            <person name="Wei C.-L."/>
            <person name="Han J."/>
            <person name="Detter J.C."/>
            <person name="Han C."/>
            <person name="Tapia R."/>
            <person name="Chen A."/>
            <person name="Kyrpides N."/>
            <person name="Mavromatis K."/>
            <person name="Markowitz V."/>
            <person name="Szeto E."/>
            <person name="Ivanova N."/>
            <person name="Pagani I."/>
            <person name="Pati A."/>
            <person name="Goodwin L."/>
            <person name="Nordberg H.P."/>
            <person name="Cantor M.N."/>
            <person name="Hua S.X."/>
            <person name="Woyke T."/>
            <person name="Kerfeld C.A."/>
        </authorList>
    </citation>
    <scope>NUCLEOTIDE SEQUENCE [LARGE SCALE GENOMIC DNA]</scope>
    <source>
        <strain evidence="2 3">PCC 7113</strain>
    </source>
</reference>
<dbReference type="SUPFAM" id="SSF55781">
    <property type="entry name" value="GAF domain-like"/>
    <property type="match status" value="1"/>
</dbReference>
<dbReference type="InterPro" id="IPR029016">
    <property type="entry name" value="GAF-like_dom_sf"/>
</dbReference>